<keyword evidence="1" id="KW-0812">Transmembrane</keyword>
<dbReference type="AlphaFoldDB" id="A0A923DZB9"/>
<feature type="transmembrane region" description="Helical" evidence="1">
    <location>
        <begin position="63"/>
        <end position="83"/>
    </location>
</feature>
<name>A0A923DZB9_9SPHI</name>
<reference evidence="2" key="1">
    <citation type="submission" date="2019-11" db="EMBL/GenBank/DDBJ databases">
        <title>Description of Pedobacter sp. LMG 31464T.</title>
        <authorList>
            <person name="Carlier A."/>
            <person name="Qi S."/>
            <person name="Vandamme P."/>
        </authorList>
    </citation>
    <scope>NUCLEOTIDE SEQUENCE</scope>
    <source>
        <strain evidence="2">LMG 31464</strain>
    </source>
</reference>
<comment type="caution">
    <text evidence="2">The sequence shown here is derived from an EMBL/GenBank/DDBJ whole genome shotgun (WGS) entry which is preliminary data.</text>
</comment>
<evidence type="ECO:0000313" key="3">
    <source>
        <dbReference type="Proteomes" id="UP000601055"/>
    </source>
</evidence>
<dbReference type="InterPro" id="IPR021215">
    <property type="entry name" value="DUF2752"/>
</dbReference>
<dbReference type="Pfam" id="PF10825">
    <property type="entry name" value="DUF2752"/>
    <property type="match status" value="1"/>
</dbReference>
<keyword evidence="3" id="KW-1185">Reference proteome</keyword>
<evidence type="ECO:0000256" key="1">
    <source>
        <dbReference type="SAM" id="Phobius"/>
    </source>
</evidence>
<gene>
    <name evidence="2" type="ORF">GM921_15300</name>
</gene>
<sequence>MKGTIILIIVFFLSESKGVINWLQSHLLSCPFKQTLGIDCPGCGMQRSVLELMQGNFISSFKLYPATLPIIILFIFTGFHLKFDFKSGAFFIKMLYIGITLIIVINYIYKIFTHQLI</sequence>
<accession>A0A923DZB9</accession>
<keyword evidence="1" id="KW-0472">Membrane</keyword>
<feature type="transmembrane region" description="Helical" evidence="1">
    <location>
        <begin position="90"/>
        <end position="109"/>
    </location>
</feature>
<proteinExistence type="predicted"/>
<dbReference type="Proteomes" id="UP000601055">
    <property type="component" value="Unassembled WGS sequence"/>
</dbReference>
<keyword evidence="1" id="KW-1133">Transmembrane helix</keyword>
<organism evidence="2 3">
    <name type="scientific">Pedobacter planticolens</name>
    <dbReference type="NCBI Taxonomy" id="2679964"/>
    <lineage>
        <taxon>Bacteria</taxon>
        <taxon>Pseudomonadati</taxon>
        <taxon>Bacteroidota</taxon>
        <taxon>Sphingobacteriia</taxon>
        <taxon>Sphingobacteriales</taxon>
        <taxon>Sphingobacteriaceae</taxon>
        <taxon>Pedobacter</taxon>
    </lineage>
</organism>
<dbReference type="EMBL" id="WNXD01000002">
    <property type="protein sequence ID" value="MBB2146869.1"/>
    <property type="molecule type" value="Genomic_DNA"/>
</dbReference>
<evidence type="ECO:0000313" key="2">
    <source>
        <dbReference type="EMBL" id="MBB2146869.1"/>
    </source>
</evidence>
<protein>
    <submittedName>
        <fullName evidence="2">DUF2752 domain-containing protein</fullName>
    </submittedName>
</protein>
<dbReference type="RefSeq" id="WP_182923507.1">
    <property type="nucleotide sequence ID" value="NZ_WNXD01000002.1"/>
</dbReference>